<protein>
    <recommendedName>
        <fullName evidence="3">deoxyribonuclease II</fullName>
        <ecNumber evidence="3">3.1.22.1</ecNumber>
    </recommendedName>
</protein>
<keyword evidence="5" id="KW-0812">Transmembrane</keyword>
<proteinExistence type="inferred from homology"/>
<keyword evidence="5" id="KW-1133">Transmembrane helix</keyword>
<organism evidence="6 7">
    <name type="scientific">Lates calcarifer</name>
    <name type="common">Barramundi</name>
    <name type="synonym">Holocentrus calcarifer</name>
    <dbReference type="NCBI Taxonomy" id="8187"/>
    <lineage>
        <taxon>Eukaryota</taxon>
        <taxon>Metazoa</taxon>
        <taxon>Chordata</taxon>
        <taxon>Craniata</taxon>
        <taxon>Vertebrata</taxon>
        <taxon>Euteleostomi</taxon>
        <taxon>Actinopterygii</taxon>
        <taxon>Neopterygii</taxon>
        <taxon>Teleostei</taxon>
        <taxon>Neoteleostei</taxon>
        <taxon>Acanthomorphata</taxon>
        <taxon>Carangaria</taxon>
        <taxon>Carangaria incertae sedis</taxon>
        <taxon>Centropomidae</taxon>
        <taxon>Lates</taxon>
    </lineage>
</organism>
<dbReference type="Ensembl" id="ENSLCAT00010033240.1">
    <property type="protein sequence ID" value="ENSLCAP00010032485.1"/>
    <property type="gene ID" value="ENSLCAG00010015285.1"/>
</dbReference>
<comment type="catalytic activity">
    <reaction evidence="1">
        <text>Endonucleolytic cleavage to nucleoside 3'-phosphates and 3'-phosphooligonucleotide end-products.</text>
        <dbReference type="EC" id="3.1.22.1"/>
    </reaction>
</comment>
<evidence type="ECO:0000256" key="3">
    <source>
        <dbReference type="ARBA" id="ARBA00012036"/>
    </source>
</evidence>
<dbReference type="InterPro" id="IPR004947">
    <property type="entry name" value="DNase_II"/>
</dbReference>
<name>A0A4W6E5E9_LATCA</name>
<dbReference type="GO" id="GO:0004531">
    <property type="term" value="F:deoxyribonuclease II activity"/>
    <property type="evidence" value="ECO:0007669"/>
    <property type="project" value="UniProtKB-EC"/>
</dbReference>
<keyword evidence="5" id="KW-0472">Membrane</keyword>
<evidence type="ECO:0000313" key="6">
    <source>
        <dbReference type="Ensembl" id="ENSLCAP00010032485.1"/>
    </source>
</evidence>
<dbReference type="Proteomes" id="UP000314980">
    <property type="component" value="Unassembled WGS sequence"/>
</dbReference>
<evidence type="ECO:0000256" key="4">
    <source>
        <dbReference type="ARBA" id="ARBA00022801"/>
    </source>
</evidence>
<reference evidence="6" key="3">
    <citation type="submission" date="2025-09" db="UniProtKB">
        <authorList>
            <consortium name="Ensembl"/>
        </authorList>
    </citation>
    <scope>IDENTIFICATION</scope>
</reference>
<evidence type="ECO:0000256" key="2">
    <source>
        <dbReference type="ARBA" id="ARBA00007527"/>
    </source>
</evidence>
<dbReference type="PANTHER" id="PTHR10858:SF2">
    <property type="entry name" value="DEOXYRIBONUCLEASE-2-BETA"/>
    <property type="match status" value="1"/>
</dbReference>
<keyword evidence="4" id="KW-0378">Hydrolase</keyword>
<dbReference type="STRING" id="8187.ENSLCAP00010032485"/>
<gene>
    <name evidence="6" type="primary">DNASE2B</name>
</gene>
<dbReference type="EC" id="3.1.22.1" evidence="3"/>
<dbReference type="PANTHER" id="PTHR10858">
    <property type="entry name" value="DEOXYRIBONUCLEASE II"/>
    <property type="match status" value="1"/>
</dbReference>
<reference evidence="6" key="2">
    <citation type="submission" date="2025-08" db="UniProtKB">
        <authorList>
            <consortium name="Ensembl"/>
        </authorList>
    </citation>
    <scope>IDENTIFICATION</scope>
</reference>
<dbReference type="GeneTree" id="ENSGT00390000002634"/>
<dbReference type="FunCoup" id="A0A4W6E5E9">
    <property type="interactions" value="111"/>
</dbReference>
<comment type="similarity">
    <text evidence="2">Belongs to the DNase II family.</text>
</comment>
<evidence type="ECO:0000313" key="7">
    <source>
        <dbReference type="Proteomes" id="UP000314980"/>
    </source>
</evidence>
<dbReference type="GO" id="GO:0006309">
    <property type="term" value="P:apoptotic DNA fragmentation"/>
    <property type="evidence" value="ECO:0007669"/>
    <property type="project" value="TreeGrafter"/>
</dbReference>
<evidence type="ECO:0000256" key="5">
    <source>
        <dbReference type="SAM" id="Phobius"/>
    </source>
</evidence>
<dbReference type="Pfam" id="PF03265">
    <property type="entry name" value="DNase_II"/>
    <property type="match status" value="1"/>
</dbReference>
<evidence type="ECO:0000256" key="1">
    <source>
        <dbReference type="ARBA" id="ARBA00000447"/>
    </source>
</evidence>
<dbReference type="AlphaFoldDB" id="A0A4W6E5E9"/>
<feature type="transmembrane region" description="Helical" evidence="5">
    <location>
        <begin position="290"/>
        <end position="312"/>
    </location>
</feature>
<keyword evidence="7" id="KW-1185">Reference proteome</keyword>
<sequence length="436" mass="50376">MCRQIYCIHFQSYSVTIAQSDNRFQIPLFFFRSLLCSLQPQELSDMAAHFSLCFQIAVMFLCCTVCCTGISCRNEAGEPVDWFIIYKLPRYKIGEVGSGVDYMYLDSSVENWQMSKFMVNTSQGAIANTLNQLYMGKAYKSNSSVYALYNDAPPILDYVQGYGHTKGVLLFDRSQGFWLSHSIPHFPSFPERGYLYPSSGKVNGQTALCVTYQYEQFLRIAKQVAYLYPRFYNCSVSAAFAEDLPQLAQLCEGSKPTLASDKRMEQLFSIKGDKFVSFVKSEHYVEGEVFLMHCWSFLFYFLGILLLHWWCLKHYRSVMQTKTSFGRCCKYTTTTVTGTFTTENQNCSCKLCRTLQKHLSLVLSATVTHYQVYTHYHLRTVTCMNTPHPRPSKYSLLPMFLTPYNEATSTCNPYHTTMDSRVQFIFLLRLIHLWDF</sequence>
<reference evidence="7" key="1">
    <citation type="submission" date="2015-09" db="EMBL/GenBank/DDBJ databases">
        <authorList>
            <person name="Sai Rama Sridatta P."/>
        </authorList>
    </citation>
    <scope>NUCLEOTIDE SEQUENCE [LARGE SCALE GENOMIC DNA]</scope>
</reference>
<dbReference type="InParanoid" id="A0A4W6E5E9"/>
<accession>A0A4W6E5E9</accession>